<dbReference type="CDD" id="cd18604">
    <property type="entry name" value="ABC_6TM_VMR1_D2_like"/>
    <property type="match status" value="1"/>
</dbReference>
<dbReference type="Proteomes" id="UP000298030">
    <property type="component" value="Unassembled WGS sequence"/>
</dbReference>
<dbReference type="SUPFAM" id="SSF90123">
    <property type="entry name" value="ABC transporter transmembrane region"/>
    <property type="match status" value="2"/>
</dbReference>
<feature type="transmembrane region" description="Helical" evidence="9">
    <location>
        <begin position="546"/>
        <end position="570"/>
    </location>
</feature>
<dbReference type="PROSITE" id="PS00211">
    <property type="entry name" value="ABC_TRANSPORTER_1"/>
    <property type="match status" value="1"/>
</dbReference>
<feature type="transmembrane region" description="Helical" evidence="9">
    <location>
        <begin position="345"/>
        <end position="367"/>
    </location>
</feature>
<feature type="transmembrane region" description="Helical" evidence="9">
    <location>
        <begin position="455"/>
        <end position="478"/>
    </location>
</feature>
<evidence type="ECO:0000313" key="12">
    <source>
        <dbReference type="EMBL" id="TEB21820.1"/>
    </source>
</evidence>
<dbReference type="InterPro" id="IPR017871">
    <property type="entry name" value="ABC_transporter-like_CS"/>
</dbReference>
<dbReference type="CDD" id="cd03250">
    <property type="entry name" value="ABCC_MRP_domain1"/>
    <property type="match status" value="1"/>
</dbReference>
<dbReference type="FunFam" id="1.20.1560.10:FF:000013">
    <property type="entry name" value="ABC transporter C family member 2"/>
    <property type="match status" value="1"/>
</dbReference>
<dbReference type="CDD" id="cd18596">
    <property type="entry name" value="ABC_6TM_VMR1_D1_like"/>
    <property type="match status" value="1"/>
</dbReference>
<keyword evidence="2" id="KW-0813">Transport</keyword>
<evidence type="ECO:0000256" key="9">
    <source>
        <dbReference type="SAM" id="Phobius"/>
    </source>
</evidence>
<sequence>MGPFQTQWPLDDQGYLRTILSLAKGNDEYALIPLWVAALSASALLAQTVTTYAFKSCRSEEGSDAYGEEERSSAGIVKRNGGAVVFSFMLARLFGCAALVALWSPPLSRLASGARPWDFAGVGRVQESMLAANVYALLLASVAITSQPWRKGLIRHNITVLLSELVLYLYRNIWPLATYTKQPLDITEGWLMWAKLGTLTFTVVFIPLGIPSVYTPIDPKRPEKEPHPEQTASLISFHTYSYLTPVIEAAAKVSHLAASELPPLADYDRAEDLAKRAEPYLSPAKVREGRHIVFKLLACFRFDYFKAMVMMTIYPATKFLSPLAVNRLLTVLESGGKETTGLKPWVWIVLMLLAPLVGTTAFQYYIITMTRALAHAESILTQLVFDYSLRVRVKAETSEDAPAGEDGPKPKSKNASSFIGRLTNLVTIDLNNIVTARDLTILLWDTPIEIIGSGIFLYVLLGWSALVGLTVMVVLLPVPGWLTSLASGVEDEKMKKTDNRTQTVTESLNVLRMIKMFGWEDKIQARIDERREDELKWVWKGRVLELLIQTINYIIPTITMLTTYATATLVMKMELTAAKVFSSMILFDTMRNNMMSTNFFISMFIRGKVSIDRLNTFFKTTEILDVYGGNDPKAHYDSPASEQDFTGFRNATFSWTPESTTSGTDTPSRFNLTVPGELTFAKGKINLIVGATGSGKTSLLMALLGEMHFVPTHPDSAFSFPRAGGVSFAVQESWVLNQTIRDNIVFGSPYDEERYKAVLYQCALEQDLEMFEAGDQTEVGERGLTLSGGQKARLTLARAIYSKARIVLLDDVLAALDVHTAKWIVNKCFKGDLVQDRTILLVTHNIALASPLADLIVSVSPDGVVTSRGKDLSAVLASEPTLKAELEHDEEAIKADDEAIEYAPENKEVDKKAAGKLILAEEIQEGNVGWKPIVFFLKALGGNRVGLFFTLWIGGSILESTMSSFNLWFLGYWSSQYERFPISEIPVLRYMGVYAALTLLMVVIYVSRDIWVILGQLRASRTIHRVLSHSILGATLRWLDETPVSRIIQRMTLDINSVDGQLMRWYEGVQSTFLVMIIDLISAVVFVPIFTLPGLFIAAIGMYVGSKYLKAQLSVRREMSNAKAPMLAHFGAAMSGLVTLRAYGVQSDYRAELRKRLDEYVRLSRMNYDLNRWINVRIDYLGTLFTASLATYLTYGAKVSAANVGFSLNRAVEFCQVVLYVVRLYNLFQVESNSLERIVAYTEIEQEPQPTEQGKPPAAWPTSGDVKVEGLTAKYSKTGPTVLHGLTFNIRAGERVGVVGRTGSGKSSLTLALLRCILTEGSVYFDGLETSKINLNALRSKITIIPQIPELLSGTLRFNLDPFDEYDDAILNAALKASGLYASHNDAGESRLTLDTDIAGGGSNVSVGQRQIIALARAIIRSSKLLILDEATSAIDHETDNIIQNTLRRELGSDVTVLTIAHRLQTIIDADKIMVLDAGNIVEFASPADLLAKPKGIFKALIDESGDKDHLYELVTAPSSSSP</sequence>
<keyword evidence="7 9" id="KW-1133">Transmembrane helix</keyword>
<dbReference type="PANTHER" id="PTHR24223">
    <property type="entry name" value="ATP-BINDING CASSETTE SUB-FAMILY C"/>
    <property type="match status" value="1"/>
</dbReference>
<feature type="transmembrane region" description="Helical" evidence="9">
    <location>
        <begin position="991"/>
        <end position="1014"/>
    </location>
</feature>
<dbReference type="SMART" id="SM00382">
    <property type="entry name" value="AAA"/>
    <property type="match status" value="2"/>
</dbReference>
<name>A0A4Y7SIV0_COPMI</name>
<dbReference type="InterPro" id="IPR027417">
    <property type="entry name" value="P-loop_NTPase"/>
</dbReference>
<evidence type="ECO:0000256" key="1">
    <source>
        <dbReference type="ARBA" id="ARBA00004141"/>
    </source>
</evidence>
<protein>
    <submittedName>
        <fullName evidence="12">Multidrug resistance-associated ABC transporter</fullName>
    </submittedName>
</protein>
<dbReference type="SUPFAM" id="SSF52540">
    <property type="entry name" value="P-loop containing nucleoside triphosphate hydrolases"/>
    <property type="match status" value="2"/>
</dbReference>
<dbReference type="STRING" id="71717.A0A4Y7SIV0"/>
<dbReference type="PROSITE" id="PS50929">
    <property type="entry name" value="ABC_TM1F"/>
    <property type="match status" value="2"/>
</dbReference>
<feature type="domain" description="ABC transporter" evidence="10">
    <location>
        <begin position="648"/>
        <end position="886"/>
    </location>
</feature>
<gene>
    <name evidence="12" type="ORF">FA13DRAFT_1766574</name>
</gene>
<dbReference type="EMBL" id="QPFP01000102">
    <property type="protein sequence ID" value="TEB21820.1"/>
    <property type="molecule type" value="Genomic_DNA"/>
</dbReference>
<dbReference type="GO" id="GO:0016020">
    <property type="term" value="C:membrane"/>
    <property type="evidence" value="ECO:0007669"/>
    <property type="project" value="UniProtKB-SubCell"/>
</dbReference>
<dbReference type="InterPro" id="IPR003439">
    <property type="entry name" value="ABC_transporter-like_ATP-bd"/>
</dbReference>
<evidence type="ECO:0000256" key="7">
    <source>
        <dbReference type="ARBA" id="ARBA00022989"/>
    </source>
</evidence>
<dbReference type="Gene3D" id="1.20.1560.10">
    <property type="entry name" value="ABC transporter type 1, transmembrane domain"/>
    <property type="match status" value="2"/>
</dbReference>
<feature type="domain" description="ABC transmembrane type-1" evidence="11">
    <location>
        <begin position="953"/>
        <end position="1229"/>
    </location>
</feature>
<dbReference type="Pfam" id="PF00005">
    <property type="entry name" value="ABC_tran"/>
    <property type="match status" value="2"/>
</dbReference>
<dbReference type="PROSITE" id="PS50893">
    <property type="entry name" value="ABC_TRANSPORTER_2"/>
    <property type="match status" value="2"/>
</dbReference>
<feature type="transmembrane region" description="Helical" evidence="9">
    <location>
        <begin position="81"/>
        <end position="103"/>
    </location>
</feature>
<keyword evidence="5" id="KW-0547">Nucleotide-binding</keyword>
<dbReference type="GO" id="GO:0005524">
    <property type="term" value="F:ATP binding"/>
    <property type="evidence" value="ECO:0007669"/>
    <property type="project" value="UniProtKB-KW"/>
</dbReference>
<keyword evidence="4" id="KW-0677">Repeat</keyword>
<feature type="transmembrane region" description="Helical" evidence="9">
    <location>
        <begin position="32"/>
        <end position="54"/>
    </location>
</feature>
<dbReference type="InterPro" id="IPR036640">
    <property type="entry name" value="ABC1_TM_sf"/>
</dbReference>
<evidence type="ECO:0000259" key="11">
    <source>
        <dbReference type="PROSITE" id="PS50929"/>
    </source>
</evidence>
<feature type="transmembrane region" description="Helical" evidence="9">
    <location>
        <begin position="1124"/>
        <end position="1144"/>
    </location>
</feature>
<feature type="domain" description="ABC transporter" evidence="10">
    <location>
        <begin position="1266"/>
        <end position="1503"/>
    </location>
</feature>
<keyword evidence="6" id="KW-0067">ATP-binding</keyword>
<evidence type="ECO:0000256" key="4">
    <source>
        <dbReference type="ARBA" id="ARBA00022737"/>
    </source>
</evidence>
<dbReference type="Gene3D" id="3.40.50.300">
    <property type="entry name" value="P-loop containing nucleotide triphosphate hydrolases"/>
    <property type="match status" value="2"/>
</dbReference>
<feature type="domain" description="ABC transmembrane type-1" evidence="11">
    <location>
        <begin position="319"/>
        <end position="606"/>
    </location>
</feature>
<keyword evidence="3 9" id="KW-0812">Transmembrane</keyword>
<dbReference type="InterPro" id="IPR003593">
    <property type="entry name" value="AAA+_ATPase"/>
</dbReference>
<evidence type="ECO:0000256" key="5">
    <source>
        <dbReference type="ARBA" id="ARBA00022741"/>
    </source>
</evidence>
<evidence type="ECO:0000313" key="13">
    <source>
        <dbReference type="Proteomes" id="UP000298030"/>
    </source>
</evidence>
<dbReference type="InterPro" id="IPR050173">
    <property type="entry name" value="ABC_transporter_C-like"/>
</dbReference>
<keyword evidence="8 9" id="KW-0472">Membrane</keyword>
<dbReference type="PANTHER" id="PTHR24223:SF356">
    <property type="entry name" value="ATP-BINDING CASSETTE TRANSPORTER ABC4"/>
    <property type="match status" value="1"/>
</dbReference>
<reference evidence="12 13" key="1">
    <citation type="journal article" date="2019" name="Nat. Ecol. Evol.">
        <title>Megaphylogeny resolves global patterns of mushroom evolution.</title>
        <authorList>
            <person name="Varga T."/>
            <person name="Krizsan K."/>
            <person name="Foldi C."/>
            <person name="Dima B."/>
            <person name="Sanchez-Garcia M."/>
            <person name="Sanchez-Ramirez S."/>
            <person name="Szollosi G.J."/>
            <person name="Szarkandi J.G."/>
            <person name="Papp V."/>
            <person name="Albert L."/>
            <person name="Andreopoulos W."/>
            <person name="Angelini C."/>
            <person name="Antonin V."/>
            <person name="Barry K.W."/>
            <person name="Bougher N.L."/>
            <person name="Buchanan P."/>
            <person name="Buyck B."/>
            <person name="Bense V."/>
            <person name="Catcheside P."/>
            <person name="Chovatia M."/>
            <person name="Cooper J."/>
            <person name="Damon W."/>
            <person name="Desjardin D."/>
            <person name="Finy P."/>
            <person name="Geml J."/>
            <person name="Haridas S."/>
            <person name="Hughes K."/>
            <person name="Justo A."/>
            <person name="Karasinski D."/>
            <person name="Kautmanova I."/>
            <person name="Kiss B."/>
            <person name="Kocsube S."/>
            <person name="Kotiranta H."/>
            <person name="LaButti K.M."/>
            <person name="Lechner B.E."/>
            <person name="Liimatainen K."/>
            <person name="Lipzen A."/>
            <person name="Lukacs Z."/>
            <person name="Mihaltcheva S."/>
            <person name="Morgado L.N."/>
            <person name="Niskanen T."/>
            <person name="Noordeloos M.E."/>
            <person name="Ohm R.A."/>
            <person name="Ortiz-Santana B."/>
            <person name="Ovrebo C."/>
            <person name="Racz N."/>
            <person name="Riley R."/>
            <person name="Savchenko A."/>
            <person name="Shiryaev A."/>
            <person name="Soop K."/>
            <person name="Spirin V."/>
            <person name="Szebenyi C."/>
            <person name="Tomsovsky M."/>
            <person name="Tulloss R.E."/>
            <person name="Uehling J."/>
            <person name="Grigoriev I.V."/>
            <person name="Vagvolgyi C."/>
            <person name="Papp T."/>
            <person name="Martin F.M."/>
            <person name="Miettinen O."/>
            <person name="Hibbett D.S."/>
            <person name="Nagy L.G."/>
        </authorList>
    </citation>
    <scope>NUCLEOTIDE SEQUENCE [LARGE SCALE GENOMIC DNA]</scope>
    <source>
        <strain evidence="12 13">FP101781</strain>
    </source>
</reference>
<dbReference type="InterPro" id="IPR011527">
    <property type="entry name" value="ABC1_TM_dom"/>
</dbReference>
<comment type="subcellular location">
    <subcellularLocation>
        <location evidence="1">Membrane</location>
        <topology evidence="1">Multi-pass membrane protein</topology>
    </subcellularLocation>
</comment>
<evidence type="ECO:0000256" key="8">
    <source>
        <dbReference type="ARBA" id="ARBA00023136"/>
    </source>
</evidence>
<organism evidence="12 13">
    <name type="scientific">Coprinellus micaceus</name>
    <name type="common">Glistening ink-cap mushroom</name>
    <name type="synonym">Coprinus micaceus</name>
    <dbReference type="NCBI Taxonomy" id="71717"/>
    <lineage>
        <taxon>Eukaryota</taxon>
        <taxon>Fungi</taxon>
        <taxon>Dikarya</taxon>
        <taxon>Basidiomycota</taxon>
        <taxon>Agaricomycotina</taxon>
        <taxon>Agaricomycetes</taxon>
        <taxon>Agaricomycetidae</taxon>
        <taxon>Agaricales</taxon>
        <taxon>Agaricineae</taxon>
        <taxon>Psathyrellaceae</taxon>
        <taxon>Coprinellus</taxon>
    </lineage>
</organism>
<dbReference type="FunFam" id="3.40.50.300:FF:000838">
    <property type="entry name" value="ABC multidrug transporter (Eurofung)"/>
    <property type="match status" value="1"/>
</dbReference>
<evidence type="ECO:0000256" key="6">
    <source>
        <dbReference type="ARBA" id="ARBA00022840"/>
    </source>
</evidence>
<comment type="caution">
    <text evidence="12">The sequence shown here is derived from an EMBL/GenBank/DDBJ whole genome shotgun (WGS) entry which is preliminary data.</text>
</comment>
<dbReference type="OrthoDB" id="6500128at2759"/>
<dbReference type="Pfam" id="PF00664">
    <property type="entry name" value="ABC_membrane"/>
    <property type="match status" value="2"/>
</dbReference>
<accession>A0A4Y7SIV0</accession>
<evidence type="ECO:0000259" key="10">
    <source>
        <dbReference type="PROSITE" id="PS50893"/>
    </source>
</evidence>
<feature type="transmembrane region" description="Helical" evidence="9">
    <location>
        <begin position="1073"/>
        <end position="1104"/>
    </location>
</feature>
<dbReference type="CDD" id="cd03244">
    <property type="entry name" value="ABCC_MRP_domain2"/>
    <property type="match status" value="1"/>
</dbReference>
<feature type="transmembrane region" description="Helical" evidence="9">
    <location>
        <begin position="128"/>
        <end position="146"/>
    </location>
</feature>
<evidence type="ECO:0000256" key="3">
    <source>
        <dbReference type="ARBA" id="ARBA00022692"/>
    </source>
</evidence>
<keyword evidence="13" id="KW-1185">Reference proteome</keyword>
<feature type="transmembrane region" description="Helical" evidence="9">
    <location>
        <begin position="190"/>
        <end position="214"/>
    </location>
</feature>
<feature type="transmembrane region" description="Helical" evidence="9">
    <location>
        <begin position="945"/>
        <end position="971"/>
    </location>
</feature>
<feature type="transmembrane region" description="Helical" evidence="9">
    <location>
        <begin position="153"/>
        <end position="170"/>
    </location>
</feature>
<proteinExistence type="predicted"/>
<evidence type="ECO:0000256" key="2">
    <source>
        <dbReference type="ARBA" id="ARBA00022448"/>
    </source>
</evidence>
<dbReference type="GO" id="GO:0016887">
    <property type="term" value="F:ATP hydrolysis activity"/>
    <property type="evidence" value="ECO:0007669"/>
    <property type="project" value="InterPro"/>
</dbReference>
<dbReference type="GO" id="GO:0140359">
    <property type="term" value="F:ABC-type transporter activity"/>
    <property type="evidence" value="ECO:0007669"/>
    <property type="project" value="InterPro"/>
</dbReference>